<dbReference type="CDD" id="cd00739">
    <property type="entry name" value="DHPS"/>
    <property type="match status" value="1"/>
</dbReference>
<dbReference type="PROSITE" id="PS00793">
    <property type="entry name" value="DHPS_2"/>
    <property type="match status" value="1"/>
</dbReference>
<reference evidence="10 11" key="1">
    <citation type="submission" date="2019-06" db="EMBL/GenBank/DDBJ databases">
        <title>Sulfurimonas gotlandica sp. nov., a chemoautotrophic and psychrotolerant epsilonproteobacterium isolated from a pelagic redoxcline, and an emended description of the genus Sulfurimonas.</title>
        <authorList>
            <person name="Wang S."/>
            <person name="Jiang L."/>
            <person name="Shao Z."/>
        </authorList>
    </citation>
    <scope>NUCLEOTIDE SEQUENCE [LARGE SCALE GENOMIC DNA]</scope>
    <source>
        <strain evidence="10 11">S2-6</strain>
    </source>
</reference>
<evidence type="ECO:0000256" key="2">
    <source>
        <dbReference type="ARBA" id="ARBA00001946"/>
    </source>
</evidence>
<dbReference type="EC" id="2.5.1.15" evidence="4"/>
<name>A0A7M1B3B2_9BACT</name>
<comment type="catalytic activity">
    <reaction evidence="1">
        <text>(7,8-dihydropterin-6-yl)methyl diphosphate + 4-aminobenzoate = 7,8-dihydropteroate + diphosphate</text>
        <dbReference type="Rhea" id="RHEA:19949"/>
        <dbReference type="ChEBI" id="CHEBI:17836"/>
        <dbReference type="ChEBI" id="CHEBI:17839"/>
        <dbReference type="ChEBI" id="CHEBI:33019"/>
        <dbReference type="ChEBI" id="CHEBI:72950"/>
        <dbReference type="EC" id="2.5.1.15"/>
    </reaction>
</comment>
<dbReference type="Proteomes" id="UP000593719">
    <property type="component" value="Chromosome"/>
</dbReference>
<evidence type="ECO:0000256" key="6">
    <source>
        <dbReference type="ARBA" id="ARBA00022723"/>
    </source>
</evidence>
<dbReference type="GO" id="GO:0046656">
    <property type="term" value="P:folic acid biosynthetic process"/>
    <property type="evidence" value="ECO:0007669"/>
    <property type="project" value="UniProtKB-KW"/>
</dbReference>
<dbReference type="Pfam" id="PF00809">
    <property type="entry name" value="Pterin_bind"/>
    <property type="match status" value="1"/>
</dbReference>
<proteinExistence type="predicted"/>
<dbReference type="Gene3D" id="3.20.20.20">
    <property type="entry name" value="Dihydropteroate synthase-like"/>
    <property type="match status" value="1"/>
</dbReference>
<dbReference type="PANTHER" id="PTHR20941">
    <property type="entry name" value="FOLATE SYNTHESIS PROTEINS"/>
    <property type="match status" value="1"/>
</dbReference>
<comment type="pathway">
    <text evidence="3">Cofactor biosynthesis; tetrahydrofolate biosynthesis; 7,8-dihydrofolate from 2-amino-4-hydroxy-6-hydroxymethyl-7,8-dihydropteridine diphosphate and 4-aminobenzoate: step 1/2.</text>
</comment>
<dbReference type="GO" id="GO:0005829">
    <property type="term" value="C:cytosol"/>
    <property type="evidence" value="ECO:0007669"/>
    <property type="project" value="TreeGrafter"/>
</dbReference>
<evidence type="ECO:0000259" key="9">
    <source>
        <dbReference type="PROSITE" id="PS50972"/>
    </source>
</evidence>
<dbReference type="InterPro" id="IPR045031">
    <property type="entry name" value="DHP_synth-like"/>
</dbReference>
<feature type="domain" description="Pterin-binding" evidence="9">
    <location>
        <begin position="120"/>
        <end position="372"/>
    </location>
</feature>
<dbReference type="GO" id="GO:0004156">
    <property type="term" value="F:dihydropteroate synthase activity"/>
    <property type="evidence" value="ECO:0007669"/>
    <property type="project" value="UniProtKB-EC"/>
</dbReference>
<dbReference type="GO" id="GO:0046654">
    <property type="term" value="P:tetrahydrofolate biosynthetic process"/>
    <property type="evidence" value="ECO:0007669"/>
    <property type="project" value="TreeGrafter"/>
</dbReference>
<comment type="cofactor">
    <cofactor evidence="2">
        <name>Mg(2+)</name>
        <dbReference type="ChEBI" id="CHEBI:18420"/>
    </cofactor>
</comment>
<sequence length="379" mass="41762">MRVEKLSNEINIKEALQKLGVDAGGITILASKATMHILHIYDLHVGAANILKQDALSIGADLAVPRGTVVAARPKVDCILIANTKQLKTLAKKELAQPFGLKELAKKLKEFAQVRQTDAVEIMGIINANDDSFYAQSRLKEKEAIQTIETMIEEGADIIDIGAVSSRPNAPSVSVEEELARIEPLLRLIKEEKLYEKVKFSCDSYEPKVLQKALESGFGIVNDITGLQNDEVCKLCAAYNATAVIMHMRGTPQTMQKNPYYENVIEDVYDFFIKRVEKAESFGVKKIVLDVGIGFGKRLEDNIKLLSSLEHFLTLGKPLLVGASRKSMIDKISPSSVEERLSGTLVLHLEAVKNGASILRVHDVAQHLQALKVLQALHT</sequence>
<dbReference type="NCBIfam" id="TIGR01496">
    <property type="entry name" value="DHPS"/>
    <property type="match status" value="1"/>
</dbReference>
<keyword evidence="7" id="KW-0460">Magnesium</keyword>
<protein>
    <recommendedName>
        <fullName evidence="4">dihydropteroate synthase</fullName>
        <ecNumber evidence="4">2.5.1.15</ecNumber>
    </recommendedName>
</protein>
<dbReference type="EMBL" id="CP041235">
    <property type="protein sequence ID" value="QOP44204.1"/>
    <property type="molecule type" value="Genomic_DNA"/>
</dbReference>
<evidence type="ECO:0000256" key="3">
    <source>
        <dbReference type="ARBA" id="ARBA00004763"/>
    </source>
</evidence>
<accession>A0A7M1B3B2</accession>
<evidence type="ECO:0000256" key="4">
    <source>
        <dbReference type="ARBA" id="ARBA00012458"/>
    </source>
</evidence>
<dbReference type="AlphaFoldDB" id="A0A7M1B3B2"/>
<evidence type="ECO:0000256" key="5">
    <source>
        <dbReference type="ARBA" id="ARBA00022679"/>
    </source>
</evidence>
<evidence type="ECO:0000256" key="8">
    <source>
        <dbReference type="ARBA" id="ARBA00022909"/>
    </source>
</evidence>
<dbReference type="InterPro" id="IPR016227">
    <property type="entry name" value="Dihydropteroate_synthase_prd"/>
</dbReference>
<keyword evidence="5 10" id="KW-0808">Transferase</keyword>
<keyword evidence="6" id="KW-0479">Metal-binding</keyword>
<keyword evidence="11" id="KW-1185">Reference proteome</keyword>
<evidence type="ECO:0000313" key="11">
    <source>
        <dbReference type="Proteomes" id="UP000593719"/>
    </source>
</evidence>
<dbReference type="PIRSF" id="PIRSF000501">
    <property type="entry name" value="DHPS_Campy_prd"/>
    <property type="match status" value="1"/>
</dbReference>
<dbReference type="InterPro" id="IPR006390">
    <property type="entry name" value="DHP_synth_dom"/>
</dbReference>
<dbReference type="PANTHER" id="PTHR20941:SF1">
    <property type="entry name" value="FOLIC ACID SYNTHESIS PROTEIN FOL1"/>
    <property type="match status" value="1"/>
</dbReference>
<dbReference type="SUPFAM" id="SSF51717">
    <property type="entry name" value="Dihydropteroate synthetase-like"/>
    <property type="match status" value="1"/>
</dbReference>
<dbReference type="RefSeq" id="WP_193150362.1">
    <property type="nucleotide sequence ID" value="NZ_CP041235.1"/>
</dbReference>
<dbReference type="InterPro" id="IPR011005">
    <property type="entry name" value="Dihydropteroate_synth-like_sf"/>
</dbReference>
<dbReference type="KEGG" id="ssei:FJR45_09715"/>
<dbReference type="GO" id="GO:0046872">
    <property type="term" value="F:metal ion binding"/>
    <property type="evidence" value="ECO:0007669"/>
    <property type="project" value="UniProtKB-KW"/>
</dbReference>
<organism evidence="10 11">
    <name type="scientific">Sulfurimonas sediminis</name>
    <dbReference type="NCBI Taxonomy" id="2590020"/>
    <lineage>
        <taxon>Bacteria</taxon>
        <taxon>Pseudomonadati</taxon>
        <taxon>Campylobacterota</taxon>
        <taxon>Epsilonproteobacteria</taxon>
        <taxon>Campylobacterales</taxon>
        <taxon>Sulfurimonadaceae</taxon>
        <taxon>Sulfurimonas</taxon>
    </lineage>
</organism>
<evidence type="ECO:0000256" key="7">
    <source>
        <dbReference type="ARBA" id="ARBA00022842"/>
    </source>
</evidence>
<keyword evidence="8" id="KW-0289">Folate biosynthesis</keyword>
<dbReference type="PROSITE" id="PS50972">
    <property type="entry name" value="PTERIN_BINDING"/>
    <property type="match status" value="1"/>
</dbReference>
<evidence type="ECO:0000313" key="10">
    <source>
        <dbReference type="EMBL" id="QOP44204.1"/>
    </source>
</evidence>
<dbReference type="InterPro" id="IPR000489">
    <property type="entry name" value="Pterin-binding_dom"/>
</dbReference>
<evidence type="ECO:0000256" key="1">
    <source>
        <dbReference type="ARBA" id="ARBA00000012"/>
    </source>
</evidence>
<gene>
    <name evidence="10" type="primary">folP</name>
    <name evidence="10" type="ORF">FJR45_09715</name>
</gene>